<evidence type="ECO:0000313" key="2">
    <source>
        <dbReference type="EMBL" id="GAA4066528.1"/>
    </source>
</evidence>
<reference evidence="3" key="1">
    <citation type="journal article" date="2019" name="Int. J. Syst. Evol. Microbiol.">
        <title>The Global Catalogue of Microorganisms (GCM) 10K type strain sequencing project: providing services to taxonomists for standard genome sequencing and annotation.</title>
        <authorList>
            <consortium name="The Broad Institute Genomics Platform"/>
            <consortium name="The Broad Institute Genome Sequencing Center for Infectious Disease"/>
            <person name="Wu L."/>
            <person name="Ma J."/>
        </authorList>
    </citation>
    <scope>NUCLEOTIDE SEQUENCE [LARGE SCALE GENOMIC DNA]</scope>
    <source>
        <strain evidence="3">JCM 16925</strain>
    </source>
</reference>
<feature type="transmembrane region" description="Helical" evidence="1">
    <location>
        <begin position="249"/>
        <end position="276"/>
    </location>
</feature>
<comment type="caution">
    <text evidence="2">The sequence shown here is derived from an EMBL/GenBank/DDBJ whole genome shotgun (WGS) entry which is preliminary data.</text>
</comment>
<protein>
    <recommendedName>
        <fullName evidence="4">Permease</fullName>
    </recommendedName>
</protein>
<feature type="transmembrane region" description="Helical" evidence="1">
    <location>
        <begin position="340"/>
        <end position="358"/>
    </location>
</feature>
<name>A0ABP7VG93_9ACTN</name>
<feature type="transmembrane region" description="Helical" evidence="1">
    <location>
        <begin position="38"/>
        <end position="61"/>
    </location>
</feature>
<proteinExistence type="predicted"/>
<feature type="transmembrane region" description="Helical" evidence="1">
    <location>
        <begin position="296"/>
        <end position="319"/>
    </location>
</feature>
<feature type="transmembrane region" description="Helical" evidence="1">
    <location>
        <begin position="207"/>
        <end position="228"/>
    </location>
</feature>
<keyword evidence="3" id="KW-1185">Reference proteome</keyword>
<keyword evidence="1" id="KW-0472">Membrane</keyword>
<evidence type="ECO:0000256" key="1">
    <source>
        <dbReference type="SAM" id="Phobius"/>
    </source>
</evidence>
<dbReference type="RefSeq" id="WP_345015504.1">
    <property type="nucleotide sequence ID" value="NZ_BAAAZY010000012.1"/>
</dbReference>
<keyword evidence="1" id="KW-1133">Transmembrane helix</keyword>
<sequence>MTGSHPAQTRRPGRLWIQLLRVGLAAARTTPGTRLRSWALLAASAAMALTALAFATTTATYDGRTQRDTARGPIVTGSAHQATALWKEAIDSFGTTPHGVIYIEPLTPNSPPPPGLSHWPRPGEALLSPELARAAEDNDSLDRYGHYAGTINAQGLRSPSERMAYVRPAHPPADPAAESWQYITGFGQLFPMNQDIYPHTAVETNGVIAVLMAVPALALLVVATRVGSATRDRRSQLINALGASWAHRALINVGEAVVPAAAGTVVAVIPAALLLATDVRLPFTGYIIDTADTRRAWPELAGALAVSLVLTLVLVVILHRVQRSKTATRPSLSSSRLPKWRLALCVVGVLAIAFSQYAPKGPDIAIFLAGTVLMWATLPSVVAQLCIANGKRIAAGGYRKGDPGRLIAGRWTAAHPGVLVRLSVVFIIGIGLISHLQVWNSRLGDSAAAAQRITQRVGDTLYTVHSSTLTSGAVKNLSRNLPDGTHLLVATTHPEGDHPRIDLTGSCPDLESLRLPCPGTAQRVTSSDPRLEELARPYAGNLTVRAVNGDLPVSQTNGSLIVTTDEPGHRAEIEKAAYAAHPGINVDTPGETWVIGAQQKNNANNWLFLFGGSGLALLLVAGLISAAAEFVRIRAGLAPLSVLTGNYQVFRTIALWYLTVPLLIATALATFITNWHSLFFVISLREGRFSWPVLATAATGFSLAAVAIGLLAAHSARRAAPFWRPKAD</sequence>
<organism evidence="2 3">
    <name type="scientific">Streptomyces shaanxiensis</name>
    <dbReference type="NCBI Taxonomy" id="653357"/>
    <lineage>
        <taxon>Bacteria</taxon>
        <taxon>Bacillati</taxon>
        <taxon>Actinomycetota</taxon>
        <taxon>Actinomycetes</taxon>
        <taxon>Kitasatosporales</taxon>
        <taxon>Streptomycetaceae</taxon>
        <taxon>Streptomyces</taxon>
    </lineage>
</organism>
<evidence type="ECO:0000313" key="3">
    <source>
        <dbReference type="Proteomes" id="UP001499984"/>
    </source>
</evidence>
<dbReference type="EMBL" id="BAAAZY010000012">
    <property type="protein sequence ID" value="GAA4066528.1"/>
    <property type="molecule type" value="Genomic_DNA"/>
</dbReference>
<evidence type="ECO:0008006" key="4">
    <source>
        <dbReference type="Google" id="ProtNLM"/>
    </source>
</evidence>
<feature type="transmembrane region" description="Helical" evidence="1">
    <location>
        <begin position="649"/>
        <end position="673"/>
    </location>
</feature>
<feature type="transmembrane region" description="Helical" evidence="1">
    <location>
        <begin position="364"/>
        <end position="390"/>
    </location>
</feature>
<feature type="transmembrane region" description="Helical" evidence="1">
    <location>
        <begin position="411"/>
        <end position="433"/>
    </location>
</feature>
<feature type="transmembrane region" description="Helical" evidence="1">
    <location>
        <begin position="606"/>
        <end position="628"/>
    </location>
</feature>
<keyword evidence="1" id="KW-0812">Transmembrane</keyword>
<dbReference type="Proteomes" id="UP001499984">
    <property type="component" value="Unassembled WGS sequence"/>
</dbReference>
<feature type="transmembrane region" description="Helical" evidence="1">
    <location>
        <begin position="693"/>
        <end position="713"/>
    </location>
</feature>
<gene>
    <name evidence="2" type="ORF">GCM10022233_47030</name>
</gene>
<accession>A0ABP7VG93</accession>